<evidence type="ECO:0000313" key="3">
    <source>
        <dbReference type="Proteomes" id="UP000011575"/>
    </source>
</evidence>
<dbReference type="Pfam" id="PF01986">
    <property type="entry name" value="DUF123"/>
    <property type="match status" value="1"/>
</dbReference>
<accession>M0PEZ7</accession>
<protein>
    <recommendedName>
        <fullName evidence="4">GIY-YIG domain-containing protein</fullName>
    </recommendedName>
</protein>
<dbReference type="InterPro" id="IPR002837">
    <property type="entry name" value="DUF123"/>
</dbReference>
<feature type="compositionally biased region" description="Low complexity" evidence="1">
    <location>
        <begin position="172"/>
        <end position="192"/>
    </location>
</feature>
<gene>
    <name evidence="2" type="ORF">C461_03707</name>
</gene>
<proteinExistence type="predicted"/>
<dbReference type="PANTHER" id="PTHR37460">
    <property type="entry name" value="ENDONUCLEASE III"/>
    <property type="match status" value="1"/>
</dbReference>
<dbReference type="AlphaFoldDB" id="M0PEZ7"/>
<feature type="region of interest" description="Disordered" evidence="1">
    <location>
        <begin position="161"/>
        <end position="199"/>
    </location>
</feature>
<dbReference type="Proteomes" id="UP000011575">
    <property type="component" value="Unassembled WGS sequence"/>
</dbReference>
<dbReference type="CDD" id="cd10441">
    <property type="entry name" value="GIY-YIG_COG1833"/>
    <property type="match status" value="1"/>
</dbReference>
<dbReference type="PATRIC" id="fig|1230454.4.peg.766"/>
<name>M0PEZ7_9EURY</name>
<organism evidence="2 3">
    <name type="scientific">Halorubrum aidingense JCM 13560</name>
    <dbReference type="NCBI Taxonomy" id="1230454"/>
    <lineage>
        <taxon>Archaea</taxon>
        <taxon>Methanobacteriati</taxon>
        <taxon>Methanobacteriota</taxon>
        <taxon>Stenosarchaea group</taxon>
        <taxon>Halobacteria</taxon>
        <taxon>Halobacteriales</taxon>
        <taxon>Haloferacaceae</taxon>
        <taxon>Halorubrum</taxon>
    </lineage>
</organism>
<sequence>MRNSDPGEKFGESPGENPGADATAARDRSAAGGTYTLLVDVPTPIAIEVGALGERRMPAGAYAYTGSALGTGGFSRVDRHRRVARGDHDVRHWHIDYLLGHPETDLVRVVRSVGVDVECAVADRLPPGPIDGFGASDCDCRSHLAAGDSRDAFAARVREAHEAAADADDGADWGLADGDVDGGPVVDTVAGTKSERGDR</sequence>
<dbReference type="STRING" id="1230454.C461_03707"/>
<feature type="region of interest" description="Disordered" evidence="1">
    <location>
        <begin position="1"/>
        <end position="27"/>
    </location>
</feature>
<feature type="compositionally biased region" description="Basic and acidic residues" evidence="1">
    <location>
        <begin position="1"/>
        <end position="11"/>
    </location>
</feature>
<dbReference type="PANTHER" id="PTHR37460:SF1">
    <property type="entry name" value="ENDONUCLEASE III"/>
    <property type="match status" value="1"/>
</dbReference>
<reference evidence="2 3" key="1">
    <citation type="journal article" date="2014" name="PLoS Genet.">
        <title>Phylogenetically driven sequencing of extremely halophilic archaea reveals strategies for static and dynamic osmo-response.</title>
        <authorList>
            <person name="Becker E.A."/>
            <person name="Seitzer P.M."/>
            <person name="Tritt A."/>
            <person name="Larsen D."/>
            <person name="Krusor M."/>
            <person name="Yao A.I."/>
            <person name="Wu D."/>
            <person name="Madern D."/>
            <person name="Eisen J.A."/>
            <person name="Darling A.E."/>
            <person name="Facciotti M.T."/>
        </authorList>
    </citation>
    <scope>NUCLEOTIDE SEQUENCE [LARGE SCALE GENOMIC DNA]</scope>
    <source>
        <strain evidence="2 3">JCM 13560</strain>
    </source>
</reference>
<comment type="caution">
    <text evidence="2">The sequence shown here is derived from an EMBL/GenBank/DDBJ whole genome shotgun (WGS) entry which is preliminary data.</text>
</comment>
<keyword evidence="3" id="KW-1185">Reference proteome</keyword>
<dbReference type="EMBL" id="AOJI01000017">
    <property type="protein sequence ID" value="EMA68702.1"/>
    <property type="molecule type" value="Genomic_DNA"/>
</dbReference>
<evidence type="ECO:0008006" key="4">
    <source>
        <dbReference type="Google" id="ProtNLM"/>
    </source>
</evidence>
<evidence type="ECO:0000313" key="2">
    <source>
        <dbReference type="EMBL" id="EMA68702.1"/>
    </source>
</evidence>
<evidence type="ECO:0000256" key="1">
    <source>
        <dbReference type="SAM" id="MobiDB-lite"/>
    </source>
</evidence>